<evidence type="ECO:0000313" key="2">
    <source>
        <dbReference type="EMBL" id="PHH80491.1"/>
    </source>
</evidence>
<dbReference type="EMBL" id="NJES01000015">
    <property type="protein sequence ID" value="PHH80491.1"/>
    <property type="molecule type" value="Genomic_DNA"/>
</dbReference>
<evidence type="ECO:0000313" key="3">
    <source>
        <dbReference type="Proteomes" id="UP000226431"/>
    </source>
</evidence>
<accession>A0A2C5ZMG6</accession>
<keyword evidence="3" id="KW-1185">Reference proteome</keyword>
<organism evidence="2 3">
    <name type="scientific">Ophiocordyceps camponoti-rufipedis</name>
    <dbReference type="NCBI Taxonomy" id="2004952"/>
    <lineage>
        <taxon>Eukaryota</taxon>
        <taxon>Fungi</taxon>
        <taxon>Dikarya</taxon>
        <taxon>Ascomycota</taxon>
        <taxon>Pezizomycotina</taxon>
        <taxon>Sordariomycetes</taxon>
        <taxon>Hypocreomycetidae</taxon>
        <taxon>Hypocreales</taxon>
        <taxon>Ophiocordycipitaceae</taxon>
        <taxon>Ophiocordyceps</taxon>
    </lineage>
</organism>
<sequence>MNPSETAAAVIRISRNPVSMPPFTGVEEAVYFGHLHLSLGKRLVRMEGQTLLHDVRKGSRKVNSIRPNNSPFTSPPSNPSKTGKRLLAPGRVAASIPCSAWRSTMAIERLSEVTAPDLSPKRL</sequence>
<gene>
    <name evidence="2" type="ORF">CDD80_1258</name>
</gene>
<dbReference type="AlphaFoldDB" id="A0A2C5ZMG6"/>
<comment type="caution">
    <text evidence="2">The sequence shown here is derived from an EMBL/GenBank/DDBJ whole genome shotgun (WGS) entry which is preliminary data.</text>
</comment>
<evidence type="ECO:0000256" key="1">
    <source>
        <dbReference type="SAM" id="MobiDB-lite"/>
    </source>
</evidence>
<name>A0A2C5ZMG6_9HYPO</name>
<protein>
    <submittedName>
        <fullName evidence="2">Uncharacterized protein</fullName>
    </submittedName>
</protein>
<reference evidence="2 3" key="1">
    <citation type="submission" date="2017-06" db="EMBL/GenBank/DDBJ databases">
        <title>Ant-infecting Ophiocordyceps genomes reveal a high diversity of potential behavioral manipulation genes and a possible major role for enterotoxins.</title>
        <authorList>
            <person name="De Bekker C."/>
            <person name="Evans H.C."/>
            <person name="Brachmann A."/>
            <person name="Hughes D.P."/>
        </authorList>
    </citation>
    <scope>NUCLEOTIDE SEQUENCE [LARGE SCALE GENOMIC DNA]</scope>
    <source>
        <strain evidence="2 3">Map16</strain>
    </source>
</reference>
<proteinExistence type="predicted"/>
<dbReference type="Proteomes" id="UP000226431">
    <property type="component" value="Unassembled WGS sequence"/>
</dbReference>
<feature type="region of interest" description="Disordered" evidence="1">
    <location>
        <begin position="57"/>
        <end position="85"/>
    </location>
</feature>